<evidence type="ECO:0000259" key="3">
    <source>
        <dbReference type="Pfam" id="PF18043"/>
    </source>
</evidence>
<sequence>MNNLSEYEKIPSSLKSLVSDEKISSRLNKLDWVVTEKIHGANFRFIYQDNRLHFGKRKEFLKWEDDFFGFQIVVAKLESAVTQLFEQIKLDLNADKIIIYGELFGGIYPHPDVNSNATVEAIQTGVYYSPDIEFCAFDIAIENHFTSSKNYLSYEIAIAYFQKFNILHAKPLKIGKLSEVMDFDLRIDSRVPKQLKLPLIQDNLIEGVVIKPFGDISTDTLGFRPIIKIKNREFEEDKKYLEARNWSFSSSISSLSEDLNFLMDELRNYVNDNRLNSVLSKIGILRSENQTRLQEVIQEFLEDVLVDFNINNENILAELTPEQNHWIRQRVQSEIMQLLSSKKQAFNFSSPPPEFSKSPAQTLPYPPSPPASHAAKSKPHP</sequence>
<dbReference type="InterPro" id="IPR041948">
    <property type="entry name" value="Rnl1/2_C_sf"/>
</dbReference>
<dbReference type="Gene3D" id="1.10.10.1810">
    <property type="entry name" value="RNA ligase"/>
    <property type="match status" value="1"/>
</dbReference>
<gene>
    <name evidence="4" type="ORF">FEN17_19350</name>
</gene>
<reference evidence="4 5" key="1">
    <citation type="submission" date="2019-05" db="EMBL/GenBank/DDBJ databases">
        <authorList>
            <person name="Qu J.-H."/>
        </authorList>
    </citation>
    <scope>NUCLEOTIDE SEQUENCE [LARGE SCALE GENOMIC DNA]</scope>
    <source>
        <strain evidence="4 5">T17</strain>
    </source>
</reference>
<proteinExistence type="predicted"/>
<feature type="domain" description="RNA ligase" evidence="2">
    <location>
        <begin position="31"/>
        <end position="230"/>
    </location>
</feature>
<protein>
    <submittedName>
        <fullName evidence="4">2'-5' RNA ligase</fullName>
    </submittedName>
</protein>
<dbReference type="GO" id="GO:0016874">
    <property type="term" value="F:ligase activity"/>
    <property type="evidence" value="ECO:0007669"/>
    <property type="project" value="UniProtKB-KW"/>
</dbReference>
<keyword evidence="5" id="KW-1185">Reference proteome</keyword>
<dbReference type="OrthoDB" id="1060685at2"/>
<comment type="caution">
    <text evidence="4">The sequence shown here is derived from an EMBL/GenBank/DDBJ whole genome shotgun (WGS) entry which is preliminary data.</text>
</comment>
<dbReference type="AlphaFoldDB" id="A0A5R9KRK2"/>
<evidence type="ECO:0000259" key="2">
    <source>
        <dbReference type="Pfam" id="PF09414"/>
    </source>
</evidence>
<dbReference type="Pfam" id="PF09414">
    <property type="entry name" value="RNA_ligase"/>
    <property type="match status" value="1"/>
</dbReference>
<dbReference type="Gene3D" id="3.30.470.30">
    <property type="entry name" value="DNA ligase/mRNA capping enzyme"/>
    <property type="match status" value="1"/>
</dbReference>
<evidence type="ECO:0000256" key="1">
    <source>
        <dbReference type="SAM" id="MobiDB-lite"/>
    </source>
</evidence>
<feature type="region of interest" description="Disordered" evidence="1">
    <location>
        <begin position="347"/>
        <end position="381"/>
    </location>
</feature>
<evidence type="ECO:0000313" key="4">
    <source>
        <dbReference type="EMBL" id="TLU98759.1"/>
    </source>
</evidence>
<name>A0A5R9KRK2_9BACT</name>
<accession>A0A5R9KRK2</accession>
<dbReference type="Pfam" id="PF18043">
    <property type="entry name" value="T4_Rnl2_C"/>
    <property type="match status" value="1"/>
</dbReference>
<dbReference type="SUPFAM" id="SSF56091">
    <property type="entry name" value="DNA ligase/mRNA capping enzyme, catalytic domain"/>
    <property type="match status" value="1"/>
</dbReference>
<feature type="domain" description="RNA ligase 2 C-terminal" evidence="3">
    <location>
        <begin position="254"/>
        <end position="337"/>
    </location>
</feature>
<evidence type="ECO:0000313" key="5">
    <source>
        <dbReference type="Proteomes" id="UP000306402"/>
    </source>
</evidence>
<dbReference type="EMBL" id="VCEJ01000005">
    <property type="protein sequence ID" value="TLU98759.1"/>
    <property type="molecule type" value="Genomic_DNA"/>
</dbReference>
<dbReference type="InterPro" id="IPR021122">
    <property type="entry name" value="RNA_ligase_dom_REL/Rnl2"/>
</dbReference>
<dbReference type="Gene3D" id="3.30.1490.70">
    <property type="match status" value="1"/>
</dbReference>
<organism evidence="4 5">
    <name type="scientific">Dyadobacter luticola</name>
    <dbReference type="NCBI Taxonomy" id="1979387"/>
    <lineage>
        <taxon>Bacteria</taxon>
        <taxon>Pseudomonadati</taxon>
        <taxon>Bacteroidota</taxon>
        <taxon>Cytophagia</taxon>
        <taxon>Cytophagales</taxon>
        <taxon>Spirosomataceae</taxon>
        <taxon>Dyadobacter</taxon>
    </lineage>
</organism>
<dbReference type="InterPro" id="IPR040609">
    <property type="entry name" value="Rnl2_C"/>
</dbReference>
<dbReference type="Proteomes" id="UP000306402">
    <property type="component" value="Unassembled WGS sequence"/>
</dbReference>
<keyword evidence="4" id="KW-0436">Ligase</keyword>